<comment type="subcellular location">
    <subcellularLocation>
        <location evidence="1">Endoplasmic reticulum</location>
    </subcellularLocation>
    <subcellularLocation>
        <location evidence="2">Lipid droplet</location>
    </subcellularLocation>
</comment>
<keyword evidence="6 14" id="KW-0378">Hydrolase</keyword>
<dbReference type="GO" id="GO:0019915">
    <property type="term" value="P:lipid storage"/>
    <property type="evidence" value="ECO:0007669"/>
    <property type="project" value="InterPro"/>
</dbReference>
<evidence type="ECO:0000256" key="6">
    <source>
        <dbReference type="ARBA" id="ARBA00022801"/>
    </source>
</evidence>
<dbReference type="AlphaFoldDB" id="A0AAD8BDD0"/>
<evidence type="ECO:0000256" key="11">
    <source>
        <dbReference type="SAM" id="MobiDB-lite"/>
    </source>
</evidence>
<dbReference type="FunFam" id="3.40.50.1820:FF:000068">
    <property type="entry name" value="Lipid droplet associated hydrolase"/>
    <property type="match status" value="1"/>
</dbReference>
<dbReference type="GO" id="GO:0005811">
    <property type="term" value="C:lipid droplet"/>
    <property type="evidence" value="ECO:0007669"/>
    <property type="project" value="UniProtKB-SubCell"/>
</dbReference>
<dbReference type="Pfam" id="PF10230">
    <property type="entry name" value="LIDHydrolase"/>
    <property type="match status" value="1"/>
</dbReference>
<dbReference type="InterPro" id="IPR040346">
    <property type="entry name" value="GEX1/Brambleberry"/>
</dbReference>
<accession>A0AAD8BDD0</accession>
<keyword evidence="7" id="KW-0256">Endoplasmic reticulum</keyword>
<feature type="chain" id="PRO_5041947266" description="Lipid droplet-associated hydrolase" evidence="13">
    <location>
        <begin position="21"/>
        <end position="926"/>
    </location>
</feature>
<dbReference type="InterPro" id="IPR019363">
    <property type="entry name" value="LDAH"/>
</dbReference>
<keyword evidence="13" id="KW-0732">Signal</keyword>
<dbReference type="GO" id="GO:0005783">
    <property type="term" value="C:endoplasmic reticulum"/>
    <property type="evidence" value="ECO:0007669"/>
    <property type="project" value="UniProtKB-SubCell"/>
</dbReference>
<feature type="compositionally biased region" description="Polar residues" evidence="11">
    <location>
        <begin position="467"/>
        <end position="477"/>
    </location>
</feature>
<feature type="signal peptide" evidence="13">
    <location>
        <begin position="1"/>
        <end position="20"/>
    </location>
</feature>
<dbReference type="SUPFAM" id="SSF53474">
    <property type="entry name" value="alpha/beta-Hydrolases"/>
    <property type="match status" value="1"/>
</dbReference>
<evidence type="ECO:0000256" key="4">
    <source>
        <dbReference type="ARBA" id="ARBA00019242"/>
    </source>
</evidence>
<comment type="caution">
    <text evidence="14">The sequence shown here is derived from an EMBL/GenBank/DDBJ whole genome shotgun (WGS) entry which is preliminary data.</text>
</comment>
<dbReference type="PANTHER" id="PTHR33538:SF2">
    <property type="entry name" value="PROTEIN GAMETE EXPRESSED 1"/>
    <property type="match status" value="1"/>
</dbReference>
<comment type="similarity">
    <text evidence="3">Belongs to the AB hydrolase superfamily. LDAH family.</text>
</comment>
<gene>
    <name evidence="14" type="ORF">Bpfe_018633</name>
</gene>
<feature type="transmembrane region" description="Helical" evidence="12">
    <location>
        <begin position="235"/>
        <end position="253"/>
    </location>
</feature>
<dbReference type="PANTHER" id="PTHR33538">
    <property type="entry name" value="PROTEIN GAMETE EXPRESSED 1"/>
    <property type="match status" value="1"/>
</dbReference>
<organism evidence="14 15">
    <name type="scientific">Biomphalaria pfeifferi</name>
    <name type="common">Bloodfluke planorb</name>
    <name type="synonym">Freshwater snail</name>
    <dbReference type="NCBI Taxonomy" id="112525"/>
    <lineage>
        <taxon>Eukaryota</taxon>
        <taxon>Metazoa</taxon>
        <taxon>Spiralia</taxon>
        <taxon>Lophotrochozoa</taxon>
        <taxon>Mollusca</taxon>
        <taxon>Gastropoda</taxon>
        <taxon>Heterobranchia</taxon>
        <taxon>Euthyneura</taxon>
        <taxon>Panpulmonata</taxon>
        <taxon>Hygrophila</taxon>
        <taxon>Lymnaeoidea</taxon>
        <taxon>Planorbidae</taxon>
        <taxon>Biomphalaria</taxon>
    </lineage>
</organism>
<dbReference type="GO" id="GO:0004771">
    <property type="term" value="F:sterol ester esterase activity"/>
    <property type="evidence" value="ECO:0007669"/>
    <property type="project" value="UniProtKB-EC"/>
</dbReference>
<evidence type="ECO:0000256" key="10">
    <source>
        <dbReference type="ARBA" id="ARBA00049527"/>
    </source>
</evidence>
<reference evidence="14" key="1">
    <citation type="journal article" date="2023" name="PLoS Negl. Trop. Dis.">
        <title>A genome sequence for Biomphalaria pfeifferi, the major vector snail for the human-infecting parasite Schistosoma mansoni.</title>
        <authorList>
            <person name="Bu L."/>
            <person name="Lu L."/>
            <person name="Laidemitt M.R."/>
            <person name="Zhang S.M."/>
            <person name="Mutuku M."/>
            <person name="Mkoji G."/>
            <person name="Steinauer M."/>
            <person name="Loker E.S."/>
        </authorList>
    </citation>
    <scope>NUCLEOTIDE SEQUENCE</scope>
    <source>
        <strain evidence="14">KasaAsao</strain>
    </source>
</reference>
<evidence type="ECO:0000313" key="14">
    <source>
        <dbReference type="EMBL" id="KAK0051863.1"/>
    </source>
</evidence>
<keyword evidence="15" id="KW-1185">Reference proteome</keyword>
<dbReference type="EC" id="3.1.1.13" evidence="9"/>
<evidence type="ECO:0000256" key="5">
    <source>
        <dbReference type="ARBA" id="ARBA00022677"/>
    </source>
</evidence>
<keyword evidence="12" id="KW-0472">Membrane</keyword>
<evidence type="ECO:0000256" key="1">
    <source>
        <dbReference type="ARBA" id="ARBA00004240"/>
    </source>
</evidence>
<dbReference type="Gene3D" id="3.40.50.1820">
    <property type="entry name" value="alpha/beta hydrolase"/>
    <property type="match status" value="1"/>
</dbReference>
<proteinExistence type="inferred from homology"/>
<feature type="transmembrane region" description="Helical" evidence="12">
    <location>
        <begin position="265"/>
        <end position="285"/>
    </location>
</feature>
<feature type="region of interest" description="Disordered" evidence="11">
    <location>
        <begin position="465"/>
        <end position="491"/>
    </location>
</feature>
<evidence type="ECO:0000256" key="9">
    <source>
        <dbReference type="ARBA" id="ARBA00039150"/>
    </source>
</evidence>
<sequence>MALFYLVMTLFTWNIAVVWGFQSPVDHTRYQEGKKQYDMMQSQSEMPKYGNCWREAVVLIHSECKHLTDLVQARLALAYLNCFLEIQGRTRYECSGTSEIQSCLQNMNDADRSSFTTFFTHTQNICYFLQAQVWQEETEYTINKLSVTSSQVADQLETSQVLQKDMLASQNQSLKNQEELINQAHSLNDIIINSSHSVKFLFEDLKQSTKEQRQIIGDLFDQLTKLQNTILGEVSGFYSLVYYMASIFVCYILSSTPRTAGSRVWLFLIMTLNVLTEQTIMRWISNVYSTSGDNEFLYWLQKMCRRISMAVAIISWLLCAYLYKDINALNNQLLVEIRKQNSDLKKLFTGQPVPPKPEQTSTVNRHTEDSTDSDYTSDVSDADDSDDSDKTFILPENRKDNDELASWLTLQDSEHLEKEKASLLIELSELQKDTSLTDPHEKILSWLDKANTSLENIDFKPSPLSVPVTQTTNSGSPYNLRPRKQTNSPSISPVTRVESAKSFSKTVYHMHQIAEKNSRLVRALHSTSPGATVSPQTLVLDDRSFLTIIQPSVNVRVNTFKSLANWKLCIFNKLSSFFTDCTLHSRMSTSSSQRRIPDDSIQEEFVHVGKVKTAVLKLGHFKDSPSPGNQKVLMLIIPGNPGVPYYYEDFMQELYSHCDFQIPVWVLGHAGHVQPPGERLSLQDICSTSEQVYGLEAQISHKVEFIQNHVPRAVKLILIGHSIGSYMILNILDSLPSDQILRCFMLFPTIERMSSSPNGIKMTPVLRYMRWLIIFTAFIISLLPKYLHVHIFKWWYKDLDCPSCTLKAILATINPWTVNYTTYLAKLEMDKVMLLQEELIKKHVDKLSFYYGANDHWAPPQYYYDLMKRFPHLDARLCTLNLKHAFVLDTQEGREMAKIVWLWAQSHHRTILLSQNDDDEGWVFDT</sequence>
<feature type="region of interest" description="Disordered" evidence="11">
    <location>
        <begin position="347"/>
        <end position="395"/>
    </location>
</feature>
<evidence type="ECO:0000256" key="2">
    <source>
        <dbReference type="ARBA" id="ARBA00004502"/>
    </source>
</evidence>
<evidence type="ECO:0000256" key="12">
    <source>
        <dbReference type="SAM" id="Phobius"/>
    </source>
</evidence>
<name>A0AAD8BDD0_BIOPF</name>
<dbReference type="EMBL" id="JASAOG010000099">
    <property type="protein sequence ID" value="KAK0051863.1"/>
    <property type="molecule type" value="Genomic_DNA"/>
</dbReference>
<reference evidence="14" key="2">
    <citation type="submission" date="2023-04" db="EMBL/GenBank/DDBJ databases">
        <authorList>
            <person name="Bu L."/>
            <person name="Lu L."/>
            <person name="Laidemitt M.R."/>
            <person name="Zhang S.M."/>
            <person name="Mutuku M."/>
            <person name="Mkoji G."/>
            <person name="Steinauer M."/>
            <person name="Loker E.S."/>
        </authorList>
    </citation>
    <scope>NUCLEOTIDE SEQUENCE</scope>
    <source>
        <strain evidence="14">KasaAsao</strain>
        <tissue evidence="14">Whole Snail</tissue>
    </source>
</reference>
<feature type="transmembrane region" description="Helical" evidence="12">
    <location>
        <begin position="768"/>
        <end position="787"/>
    </location>
</feature>
<keyword evidence="12" id="KW-1133">Transmembrane helix</keyword>
<keyword evidence="5" id="KW-0551">Lipid droplet</keyword>
<dbReference type="InterPro" id="IPR029058">
    <property type="entry name" value="AB_hydrolase_fold"/>
</dbReference>
<evidence type="ECO:0000256" key="8">
    <source>
        <dbReference type="ARBA" id="ARBA00031924"/>
    </source>
</evidence>
<protein>
    <recommendedName>
        <fullName evidence="4">Lipid droplet-associated hydrolase</fullName>
        <ecNumber evidence="9">3.1.1.13</ecNumber>
    </recommendedName>
    <alternativeName>
        <fullName evidence="8">Lipid droplet-associated serine hydrolase</fullName>
    </alternativeName>
</protein>
<evidence type="ECO:0000256" key="7">
    <source>
        <dbReference type="ARBA" id="ARBA00022824"/>
    </source>
</evidence>
<evidence type="ECO:0000313" key="15">
    <source>
        <dbReference type="Proteomes" id="UP001233172"/>
    </source>
</evidence>
<keyword evidence="12" id="KW-0812">Transmembrane</keyword>
<comment type="catalytic activity">
    <reaction evidence="10">
        <text>a cholesterol ester + H2O = cholesterol + a fatty acid + H(+)</text>
        <dbReference type="Rhea" id="RHEA:36403"/>
        <dbReference type="ChEBI" id="CHEBI:15377"/>
        <dbReference type="ChEBI" id="CHEBI:15378"/>
        <dbReference type="ChEBI" id="CHEBI:16113"/>
        <dbReference type="ChEBI" id="CHEBI:17002"/>
        <dbReference type="ChEBI" id="CHEBI:28868"/>
        <dbReference type="EC" id="3.1.1.13"/>
    </reaction>
    <physiologicalReaction direction="left-to-right" evidence="10">
        <dbReference type="Rhea" id="RHEA:36404"/>
    </physiologicalReaction>
</comment>
<feature type="transmembrane region" description="Helical" evidence="12">
    <location>
        <begin position="305"/>
        <end position="323"/>
    </location>
</feature>
<evidence type="ECO:0000256" key="3">
    <source>
        <dbReference type="ARBA" id="ARBA00008300"/>
    </source>
</evidence>
<evidence type="ECO:0000256" key="13">
    <source>
        <dbReference type="SAM" id="SignalP"/>
    </source>
</evidence>
<dbReference type="Proteomes" id="UP001233172">
    <property type="component" value="Unassembled WGS sequence"/>
</dbReference>
<dbReference type="GO" id="GO:0034389">
    <property type="term" value="P:lipid droplet organization"/>
    <property type="evidence" value="ECO:0007669"/>
    <property type="project" value="UniProtKB-ARBA"/>
</dbReference>